<dbReference type="PROSITE" id="PS00018">
    <property type="entry name" value="EF_HAND_1"/>
    <property type="match status" value="1"/>
</dbReference>
<sequence length="219" mass="25160">MVEMDRVEPKDRSCTELTIDFVGDYCEFGPERVYLLTAIARTKDNPLSSSEEIVFQEIVGNKDNVQKKYSKLRAVAAGYAENGETYNFRLYLSVNARNTTKAYFNFRSRMNERIRERLNGANSSGRFKGVDRHWLSELSKPSSKDETRFLIDVDEDDQLSVDEVRDILVDETTILAECRTPNGWHIVTSPFNYNDLPVKLEIKTDALLFLEYVHGGVKP</sequence>
<dbReference type="AlphaFoldDB" id="A0A133U7R6"/>
<protein>
    <submittedName>
        <fullName evidence="1">Uncharacterized protein</fullName>
    </submittedName>
</protein>
<evidence type="ECO:0000313" key="1">
    <source>
        <dbReference type="EMBL" id="KXA90230.1"/>
    </source>
</evidence>
<dbReference type="EMBL" id="LHXL01000010">
    <property type="protein sequence ID" value="KXA90230.1"/>
    <property type="molecule type" value="Genomic_DNA"/>
</dbReference>
<dbReference type="Proteomes" id="UP000070589">
    <property type="component" value="Unassembled WGS sequence"/>
</dbReference>
<name>A0A133U7R6_9EURY</name>
<keyword evidence="2" id="KW-1185">Reference proteome</keyword>
<evidence type="ECO:0000313" key="2">
    <source>
        <dbReference type="Proteomes" id="UP000070589"/>
    </source>
</evidence>
<reference evidence="1 2" key="1">
    <citation type="journal article" date="2016" name="Sci. Rep.">
        <title>Metabolic traits of an uncultured archaeal lineage -MSBL1- from brine pools of the Red Sea.</title>
        <authorList>
            <person name="Mwirichia R."/>
            <person name="Alam I."/>
            <person name="Rashid M."/>
            <person name="Vinu M."/>
            <person name="Ba-Alawi W."/>
            <person name="Anthony Kamau A."/>
            <person name="Kamanda Ngugi D."/>
            <person name="Goker M."/>
            <person name="Klenk H.P."/>
            <person name="Bajic V."/>
            <person name="Stingl U."/>
        </authorList>
    </citation>
    <scope>NUCLEOTIDE SEQUENCE [LARGE SCALE GENOMIC DNA]</scope>
    <source>
        <strain evidence="1">SCGC-AAA259D14</strain>
    </source>
</reference>
<proteinExistence type="predicted"/>
<comment type="caution">
    <text evidence="1">The sequence shown here is derived from an EMBL/GenBank/DDBJ whole genome shotgun (WGS) entry which is preliminary data.</text>
</comment>
<organism evidence="1 2">
    <name type="scientific">candidate division MSBL1 archaeon SCGC-AAA259D14</name>
    <dbReference type="NCBI Taxonomy" id="1698261"/>
    <lineage>
        <taxon>Archaea</taxon>
        <taxon>Methanobacteriati</taxon>
        <taxon>Methanobacteriota</taxon>
        <taxon>candidate division MSBL1</taxon>
    </lineage>
</organism>
<accession>A0A133U7R6</accession>
<gene>
    <name evidence="1" type="ORF">AKJ62_01445</name>
</gene>
<dbReference type="InterPro" id="IPR018247">
    <property type="entry name" value="EF_Hand_1_Ca_BS"/>
</dbReference>